<dbReference type="RefSeq" id="WP_379872767.1">
    <property type="nucleotide sequence ID" value="NZ_JBHTBH010000010.1"/>
</dbReference>
<reference evidence="4" key="1">
    <citation type="journal article" date="2019" name="Int. J. Syst. Evol. Microbiol.">
        <title>The Global Catalogue of Microorganisms (GCM) 10K type strain sequencing project: providing services to taxonomists for standard genome sequencing and annotation.</title>
        <authorList>
            <consortium name="The Broad Institute Genomics Platform"/>
            <consortium name="The Broad Institute Genome Sequencing Center for Infectious Disease"/>
            <person name="Wu L."/>
            <person name="Ma J."/>
        </authorList>
    </citation>
    <scope>NUCLEOTIDE SEQUENCE [LARGE SCALE GENOMIC DNA]</scope>
    <source>
        <strain evidence="4">CGMCC 4.7382</strain>
    </source>
</reference>
<keyword evidence="4" id="KW-1185">Reference proteome</keyword>
<feature type="region of interest" description="Disordered" evidence="1">
    <location>
        <begin position="175"/>
        <end position="215"/>
    </location>
</feature>
<feature type="domain" description="CHAT" evidence="2">
    <location>
        <begin position="474"/>
        <end position="703"/>
    </location>
</feature>
<dbReference type="InterPro" id="IPR024983">
    <property type="entry name" value="CHAT_dom"/>
</dbReference>
<dbReference type="SUPFAM" id="SSF48452">
    <property type="entry name" value="TPR-like"/>
    <property type="match status" value="1"/>
</dbReference>
<evidence type="ECO:0000313" key="4">
    <source>
        <dbReference type="Proteomes" id="UP001596540"/>
    </source>
</evidence>
<organism evidence="3 4">
    <name type="scientific">Marinactinospora rubrisoli</name>
    <dbReference type="NCBI Taxonomy" id="2715399"/>
    <lineage>
        <taxon>Bacteria</taxon>
        <taxon>Bacillati</taxon>
        <taxon>Actinomycetota</taxon>
        <taxon>Actinomycetes</taxon>
        <taxon>Streptosporangiales</taxon>
        <taxon>Nocardiopsidaceae</taxon>
        <taxon>Marinactinospora</taxon>
    </lineage>
</organism>
<evidence type="ECO:0000256" key="1">
    <source>
        <dbReference type="SAM" id="MobiDB-lite"/>
    </source>
</evidence>
<dbReference type="Proteomes" id="UP001596540">
    <property type="component" value="Unassembled WGS sequence"/>
</dbReference>
<name>A0ABW2KLL3_9ACTN</name>
<evidence type="ECO:0000313" key="3">
    <source>
        <dbReference type="EMBL" id="MFC7330126.1"/>
    </source>
</evidence>
<dbReference type="Pfam" id="PF12770">
    <property type="entry name" value="CHAT"/>
    <property type="match status" value="1"/>
</dbReference>
<proteinExistence type="predicted"/>
<gene>
    <name evidence="3" type="ORF">ACFQRF_20555</name>
</gene>
<protein>
    <submittedName>
        <fullName evidence="3">CHAT domain-containing protein</fullName>
    </submittedName>
</protein>
<accession>A0ABW2KLL3</accession>
<dbReference type="InterPro" id="IPR011990">
    <property type="entry name" value="TPR-like_helical_dom_sf"/>
</dbReference>
<comment type="caution">
    <text evidence="3">The sequence shown here is derived from an EMBL/GenBank/DDBJ whole genome shotgun (WGS) entry which is preliminary data.</text>
</comment>
<evidence type="ECO:0000259" key="2">
    <source>
        <dbReference type="Pfam" id="PF12770"/>
    </source>
</evidence>
<dbReference type="Gene3D" id="1.25.40.10">
    <property type="entry name" value="Tetratricopeptide repeat domain"/>
    <property type="match status" value="1"/>
</dbReference>
<sequence>MVTSGCWRACSATGGLALGYGGRFSEAADDLARARGLAERHHLHVLGGVTLQNQGCIAVLRGDVAPAMRLFDRAEALLPGHRRVALHLDRVDALLAAGLYRDAEALLRSLPWSAVARHRDAEFASAHLLRAKLLLLRGERERAAGHARRVRAAFPVGSTWAELAGQVEWSARFTPARRGPGRRRDRAPAAGSGLRGGTTAPPRPGADTLSRSAARPAAPIRLPDWAGPLPPTEEVARLLARNIPATPLGPPGLAAPRPAHAAALRAAAVGDHPAAYRELRRGLAQARREPGGASHVELLAHARPRDVELPRLGAELAIADGDPAAALEWIERERARVPPPRPCPDHDWGRLLDRYRVAEARAREAGADPAEAHRLAARFRLDQWHPGCADRRSLRPASRPVLPVLARELGRRAFVCYAELPRGPVAFSLVDGRVTAHRLPADPAIADGVAKLLHAARRHAVAPGPTEQRHLGEQAAALERLLVDPVAAAVGDRELVVAAPGAAGSVPWGLLPRLRGRPVSVVTSGRGWLRCRDRGRRAPAPGRRGHRVLLAAGPDLAWADSEIGALRERHPRATVLTAAAALTGPVLRELQRADLAHLTAHGSFPAAAPMRSGLALVDGPLLAYDLERIRRLPAVTVLSSCGVGQSGAAPTGTPLGLTATLLALGAGTVVASVLPVRDRETTEAMPRLHDALLAGRPIARAVADHLADSGFCCFGAG</sequence>
<dbReference type="EMBL" id="JBHTBH010000010">
    <property type="protein sequence ID" value="MFC7330126.1"/>
    <property type="molecule type" value="Genomic_DNA"/>
</dbReference>